<dbReference type="AlphaFoldDB" id="A0A6J4IYA2"/>
<dbReference type="InterPro" id="IPR012348">
    <property type="entry name" value="RNR-like"/>
</dbReference>
<dbReference type="Gene3D" id="1.10.620.20">
    <property type="entry name" value="Ribonucleotide Reductase, subunit A"/>
    <property type="match status" value="1"/>
</dbReference>
<dbReference type="EMBL" id="CADCTB010000179">
    <property type="protein sequence ID" value="CAA9264132.1"/>
    <property type="molecule type" value="Genomic_DNA"/>
</dbReference>
<dbReference type="InterPro" id="IPR009078">
    <property type="entry name" value="Ferritin-like_SF"/>
</dbReference>
<name>A0A6J4IYA2_9ACTN</name>
<accession>A0A6J4IYA2</accession>
<gene>
    <name evidence="1" type="ORF">AVDCRST_MAG10-2915</name>
</gene>
<protein>
    <recommendedName>
        <fullName evidence="2">Ferritin-like domain-containing protein</fullName>
    </recommendedName>
</protein>
<organism evidence="1">
    <name type="scientific">uncultured Acidimicrobiales bacterium</name>
    <dbReference type="NCBI Taxonomy" id="310071"/>
    <lineage>
        <taxon>Bacteria</taxon>
        <taxon>Bacillati</taxon>
        <taxon>Actinomycetota</taxon>
        <taxon>Acidimicrobiia</taxon>
        <taxon>Acidimicrobiales</taxon>
        <taxon>environmental samples</taxon>
    </lineage>
</organism>
<dbReference type="SUPFAM" id="SSF47240">
    <property type="entry name" value="Ferritin-like"/>
    <property type="match status" value="1"/>
</dbReference>
<reference evidence="1" key="1">
    <citation type="submission" date="2020-02" db="EMBL/GenBank/DDBJ databases">
        <authorList>
            <person name="Meier V. D."/>
        </authorList>
    </citation>
    <scope>NUCLEOTIDE SEQUENCE</scope>
    <source>
        <strain evidence="1">AVDCRST_MAG10</strain>
    </source>
</reference>
<sequence length="361" mass="38767">MAVGERVEVRGRAPELAVHLRAWCRAQGHGYDWPYVVRGGAEGAHRRGAEPAGGPHAVADRPSATWGLAARGALVEAGGPEFAFALDEKEAVWTGAAAGIYRQALAAQWDPAVAVDWDEPFDLPEEVEAAVVQVMTYLIENENAALVVPARFLGQIHPHFREVVAVLAVQVADEARHVEVFTRRAELKGVPLGLSTAGGQASLLTLLEEPDFALAHFLLSVLGEGTFLSLLSFLERWAPDPVTRRITHLALADEARHVAFGMAHLGAVLSSDPGLRPRLATAVRRRHDALAATAGLNSEVFDALVVLAAGSFTPAAIADGFAKVQALEADMDEGRRRRLAKLGFDQSEATELADLHTRNFM</sequence>
<dbReference type="GO" id="GO:0016491">
    <property type="term" value="F:oxidoreductase activity"/>
    <property type="evidence" value="ECO:0007669"/>
    <property type="project" value="InterPro"/>
</dbReference>
<evidence type="ECO:0008006" key="2">
    <source>
        <dbReference type="Google" id="ProtNLM"/>
    </source>
</evidence>
<proteinExistence type="predicted"/>
<dbReference type="CDD" id="cd00657">
    <property type="entry name" value="Ferritin_like"/>
    <property type="match status" value="1"/>
</dbReference>
<evidence type="ECO:0000313" key="1">
    <source>
        <dbReference type="EMBL" id="CAA9264132.1"/>
    </source>
</evidence>